<reference evidence="1 2" key="1">
    <citation type="submission" date="2013-11" db="EMBL/GenBank/DDBJ databases">
        <title>The Genome Sequence of Phytophthora parasitica CJ01A1.</title>
        <authorList>
            <consortium name="The Broad Institute Genomics Platform"/>
            <person name="Russ C."/>
            <person name="Tyler B."/>
            <person name="Panabieres F."/>
            <person name="Shan W."/>
            <person name="Tripathy S."/>
            <person name="Grunwald N."/>
            <person name="Machado M."/>
            <person name="Johnson C.S."/>
            <person name="Walker B."/>
            <person name="Young S.K."/>
            <person name="Zeng Q."/>
            <person name="Gargeya S."/>
            <person name="Fitzgerald M."/>
            <person name="Haas B."/>
            <person name="Abouelleil A."/>
            <person name="Allen A.W."/>
            <person name="Alvarado L."/>
            <person name="Arachchi H.M."/>
            <person name="Berlin A.M."/>
            <person name="Chapman S.B."/>
            <person name="Gainer-Dewar J."/>
            <person name="Goldberg J."/>
            <person name="Griggs A."/>
            <person name="Gujja S."/>
            <person name="Hansen M."/>
            <person name="Howarth C."/>
            <person name="Imamovic A."/>
            <person name="Ireland A."/>
            <person name="Larimer J."/>
            <person name="McCowan C."/>
            <person name="Murphy C."/>
            <person name="Pearson M."/>
            <person name="Poon T.W."/>
            <person name="Priest M."/>
            <person name="Roberts A."/>
            <person name="Saif S."/>
            <person name="Shea T."/>
            <person name="Sisk P."/>
            <person name="Sykes S."/>
            <person name="Wortman J."/>
            <person name="Nusbaum C."/>
            <person name="Birren B."/>
        </authorList>
    </citation>
    <scope>NUCLEOTIDE SEQUENCE [LARGE SCALE GENOMIC DNA]</scope>
    <source>
        <strain evidence="1 2">CJ01A1</strain>
    </source>
</reference>
<dbReference type="AlphaFoldDB" id="W2WBA3"/>
<accession>W2WBA3</accession>
<evidence type="ECO:0000313" key="1">
    <source>
        <dbReference type="EMBL" id="ETP07845.1"/>
    </source>
</evidence>
<dbReference type="OrthoDB" id="127462at2759"/>
<gene>
    <name evidence="1" type="ORF">F441_16027</name>
</gene>
<dbReference type="Proteomes" id="UP000018958">
    <property type="component" value="Unassembled WGS sequence"/>
</dbReference>
<protein>
    <recommendedName>
        <fullName evidence="3">DDE-1 domain-containing protein</fullName>
    </recommendedName>
</protein>
<evidence type="ECO:0000313" key="2">
    <source>
        <dbReference type="Proteomes" id="UP000018958"/>
    </source>
</evidence>
<organism evidence="1 2">
    <name type="scientific">Phytophthora nicotianae CJ01A1</name>
    <dbReference type="NCBI Taxonomy" id="1317063"/>
    <lineage>
        <taxon>Eukaryota</taxon>
        <taxon>Sar</taxon>
        <taxon>Stramenopiles</taxon>
        <taxon>Oomycota</taxon>
        <taxon>Peronosporomycetes</taxon>
        <taxon>Peronosporales</taxon>
        <taxon>Peronosporaceae</taxon>
        <taxon>Phytophthora</taxon>
    </lineage>
</organism>
<comment type="caution">
    <text evidence="1">The sequence shown here is derived from an EMBL/GenBank/DDBJ whole genome shotgun (WGS) entry which is preliminary data.</text>
</comment>
<dbReference type="EMBL" id="ANIX01003234">
    <property type="protein sequence ID" value="ETP07845.1"/>
    <property type="molecule type" value="Genomic_DNA"/>
</dbReference>
<name>W2WBA3_PHYNI</name>
<evidence type="ECO:0008006" key="3">
    <source>
        <dbReference type="Google" id="ProtNLM"/>
    </source>
</evidence>
<sequence>MVYNADQTAIFSEYLPRKTITSRGSKTVWVKCENKEKVRATAMLLGDSEGNKYNPFIIF</sequence>
<proteinExistence type="predicted"/>